<feature type="transmembrane region" description="Helical" evidence="6">
    <location>
        <begin position="313"/>
        <end position="337"/>
    </location>
</feature>
<keyword evidence="4 6" id="KW-1133">Transmembrane helix</keyword>
<dbReference type="GO" id="GO:0005886">
    <property type="term" value="C:plasma membrane"/>
    <property type="evidence" value="ECO:0007669"/>
    <property type="project" value="UniProtKB-SubCell"/>
</dbReference>
<evidence type="ECO:0000256" key="2">
    <source>
        <dbReference type="ARBA" id="ARBA00022475"/>
    </source>
</evidence>
<feature type="transmembrane region" description="Helical" evidence="6">
    <location>
        <begin position="280"/>
        <end position="301"/>
    </location>
</feature>
<organism evidence="8 9">
    <name type="scientific">Deferribacter desulfuricans (strain DSM 14783 / JCM 11476 / NBRC 101012 / SSM1)</name>
    <dbReference type="NCBI Taxonomy" id="639282"/>
    <lineage>
        <taxon>Bacteria</taxon>
        <taxon>Pseudomonadati</taxon>
        <taxon>Deferribacterota</taxon>
        <taxon>Deferribacteres</taxon>
        <taxon>Deferribacterales</taxon>
        <taxon>Deferribacteraceae</taxon>
        <taxon>Deferribacter</taxon>
    </lineage>
</organism>
<feature type="transmembrane region" description="Helical" evidence="6">
    <location>
        <begin position="255"/>
        <end position="274"/>
    </location>
</feature>
<dbReference type="Pfam" id="PF03772">
    <property type="entry name" value="Competence"/>
    <property type="match status" value="1"/>
</dbReference>
<dbReference type="AlphaFoldDB" id="D3P9R1"/>
<dbReference type="HOGENOM" id="CLU_481248_0_0_0"/>
<evidence type="ECO:0000256" key="4">
    <source>
        <dbReference type="ARBA" id="ARBA00022989"/>
    </source>
</evidence>
<dbReference type="PANTHER" id="PTHR30619">
    <property type="entry name" value="DNA INTERNALIZATION/COMPETENCE PROTEIN COMEC/REC2"/>
    <property type="match status" value="1"/>
</dbReference>
<name>D3P9R1_DEFDS</name>
<protein>
    <recommendedName>
        <fullName evidence="7">ComEC/Rec2-related protein domain-containing protein</fullName>
    </recommendedName>
</protein>
<evidence type="ECO:0000256" key="3">
    <source>
        <dbReference type="ARBA" id="ARBA00022692"/>
    </source>
</evidence>
<dbReference type="RefSeq" id="WP_013008696.1">
    <property type="nucleotide sequence ID" value="NC_013939.1"/>
</dbReference>
<keyword evidence="5 6" id="KW-0472">Membrane</keyword>
<dbReference type="STRING" id="639282.DEFDS_2000"/>
<feature type="transmembrane region" description="Helical" evidence="6">
    <location>
        <begin position="58"/>
        <end position="76"/>
    </location>
</feature>
<gene>
    <name evidence="8" type="ordered locus">DEFDS_2000</name>
</gene>
<dbReference type="InterPro" id="IPR052159">
    <property type="entry name" value="Competence_DNA_uptake"/>
</dbReference>
<evidence type="ECO:0000256" key="6">
    <source>
        <dbReference type="SAM" id="Phobius"/>
    </source>
</evidence>
<feature type="transmembrane region" description="Helical" evidence="6">
    <location>
        <begin position="388"/>
        <end position="404"/>
    </location>
</feature>
<evidence type="ECO:0000256" key="5">
    <source>
        <dbReference type="ARBA" id="ARBA00023136"/>
    </source>
</evidence>
<dbReference type="NCBIfam" id="TIGR00360">
    <property type="entry name" value="ComEC_N-term"/>
    <property type="match status" value="1"/>
</dbReference>
<dbReference type="eggNOG" id="COG0658">
    <property type="taxonomic scope" value="Bacteria"/>
</dbReference>
<evidence type="ECO:0000313" key="8">
    <source>
        <dbReference type="EMBL" id="BAI81451.1"/>
    </source>
</evidence>
<evidence type="ECO:0000256" key="1">
    <source>
        <dbReference type="ARBA" id="ARBA00004651"/>
    </source>
</evidence>
<dbReference type="EMBL" id="AP011529">
    <property type="protein sequence ID" value="BAI81451.1"/>
    <property type="molecule type" value="Genomic_DNA"/>
</dbReference>
<feature type="transmembrane region" description="Helical" evidence="6">
    <location>
        <begin position="357"/>
        <end position="381"/>
    </location>
</feature>
<feature type="domain" description="ComEC/Rec2-related protein" evidence="7">
    <location>
        <begin position="143"/>
        <end position="383"/>
    </location>
</feature>
<proteinExistence type="predicted"/>
<feature type="transmembrane region" description="Helical" evidence="6">
    <location>
        <begin position="158"/>
        <end position="185"/>
    </location>
</feature>
<dbReference type="PANTHER" id="PTHR30619:SF1">
    <property type="entry name" value="RECOMBINATION PROTEIN 2"/>
    <property type="match status" value="1"/>
</dbReference>
<reference evidence="8 9" key="1">
    <citation type="journal article" date="2010" name="DNA Res.">
        <title>Bacterial lifestyle in a deep-sea hydrothermal vent chimney revealed by the genome sequence of the thermophilic bacterium Deferribacter desulfuricans SSM1.</title>
        <authorList>
            <person name="Takaki Y."/>
            <person name="Shimamura S."/>
            <person name="Nakagawa S."/>
            <person name="Fukuhara Y."/>
            <person name="Horikawa H."/>
            <person name="Ankai A."/>
            <person name="Harada T."/>
            <person name="Hosoyama A."/>
            <person name="Oguchi A."/>
            <person name="Fukui S."/>
            <person name="Fujita N."/>
            <person name="Takami H."/>
            <person name="Takai K."/>
        </authorList>
    </citation>
    <scope>NUCLEOTIDE SEQUENCE [LARGE SCALE GENOMIC DNA]</scope>
    <source>
        <strain evidence="9">DSM 14783 / JCM 11476 / NBRC 101012 / SSM1</strain>
    </source>
</reference>
<dbReference type="Proteomes" id="UP000001520">
    <property type="component" value="Chromosome"/>
</dbReference>
<keyword evidence="3 6" id="KW-0812">Transmembrane</keyword>
<dbReference type="InterPro" id="IPR004477">
    <property type="entry name" value="ComEC_N"/>
</dbReference>
<accession>D3P9R1</accession>
<dbReference type="KEGG" id="ddf:DEFDS_2000"/>
<evidence type="ECO:0000313" key="9">
    <source>
        <dbReference type="Proteomes" id="UP000001520"/>
    </source>
</evidence>
<evidence type="ECO:0000259" key="7">
    <source>
        <dbReference type="Pfam" id="PF03772"/>
    </source>
</evidence>
<keyword evidence="9" id="KW-1185">Reference proteome</keyword>
<keyword evidence="2" id="KW-1003">Cell membrane</keyword>
<comment type="subcellular location">
    <subcellularLocation>
        <location evidence="1">Cell membrane</location>
        <topology evidence="1">Multi-pass membrane protein</topology>
    </subcellularLocation>
</comment>
<dbReference type="OrthoDB" id="9790149at2"/>
<feature type="transmembrane region" description="Helical" evidence="6">
    <location>
        <begin position="192"/>
        <end position="214"/>
    </location>
</feature>
<sequence length="543" mass="62870">MIKLSSLKFKTEIFLLFSIICGYFAHLFDIQQKNFYLFLYLIFIALGLRFFIKSKAYFIFLSLIVVFNIFLPKIQVITEAKNIYFDDAKRGVPKAELKGGEIIYGDKIIYIPVISKIIKKRNKVCRKLYILSAGNIKILQAALFGNRDYLSSDLKDKFIITGVYHLLAISGLHVGLIISIIYFLFSFLPVKFRYLIVSLSLIIFIILTGFKITVIRAATFAIIIFVALFLDVKTSLLKLALFLCGLFILLSPETLFDISFILSFSAVFGIILVVSSLKRYQFIAVPIAATAFTMPFILYFFGNFNYLGVINTFLVLPFIYILLVLGLFLPLGINFIIPSVEQIELLIEKLVSTLYNFSYSFFILHKIDVLLFIVLIMLIALFIKFRKIWILLLAFLIPFINMKQENIIIFPNMVRSKGFVDLREPTQVFFKGFYNDFKYKFLPIVARYGNKVFDNGEIFIYDGNNYYLKYRNFSIEKICINGNKPNCEIVYMTRSNSINTPLKDKLYIIYRNIVKSNNIIELYNTRCVTIINGSLSYDEDFCK</sequence>
<feature type="transmembrane region" description="Helical" evidence="6">
    <location>
        <begin position="12"/>
        <end position="28"/>
    </location>
</feature>
<feature type="transmembrane region" description="Helical" evidence="6">
    <location>
        <begin position="220"/>
        <end position="248"/>
    </location>
</feature>
<feature type="transmembrane region" description="Helical" evidence="6">
    <location>
        <begin position="35"/>
        <end position="52"/>
    </location>
</feature>